<evidence type="ECO:0000313" key="2">
    <source>
        <dbReference type="Proteomes" id="UP001158416"/>
    </source>
</evidence>
<proteinExistence type="predicted"/>
<accession>A0AA42PUX3</accession>
<gene>
    <name evidence="1" type="ORF">N5C39_22570</name>
</gene>
<dbReference type="RefSeq" id="WP_280030322.1">
    <property type="nucleotide sequence ID" value="NZ_JAOCAP010000020.1"/>
</dbReference>
<organism evidence="1 2">
    <name type="scientific">Enterobacter bugandensis</name>
    <dbReference type="NCBI Taxonomy" id="881260"/>
    <lineage>
        <taxon>Bacteria</taxon>
        <taxon>Pseudomonadati</taxon>
        <taxon>Pseudomonadota</taxon>
        <taxon>Gammaproteobacteria</taxon>
        <taxon>Enterobacterales</taxon>
        <taxon>Enterobacteriaceae</taxon>
        <taxon>Enterobacter</taxon>
    </lineage>
</organism>
<dbReference type="AlphaFoldDB" id="A0AA42PUX3"/>
<dbReference type="Proteomes" id="UP001158416">
    <property type="component" value="Unassembled WGS sequence"/>
</dbReference>
<reference evidence="1" key="1">
    <citation type="submission" date="2022-09" db="EMBL/GenBank/DDBJ databases">
        <title>Intensive care unit water sources are persistently colonized with multi-drug resistant bacteria and are the site of extensive horizontal gene transfer of antibiotic resistance genes.</title>
        <authorList>
            <person name="Diorio-Toth L."/>
        </authorList>
    </citation>
    <scope>NUCLEOTIDE SEQUENCE</scope>
    <source>
        <strain evidence="1">GD03936</strain>
    </source>
</reference>
<sequence length="106" mass="12276">MMGEIIDMENKDRAIMKKNSPEKIVLATVEAETLIQRIARNVAWYALRVARPEYLKAFKSAHLTYVNIRDPEKVREFVRYVELQQSSEADPAKKVPAPLHHVIFRG</sequence>
<name>A0AA42PUX3_9ENTR</name>
<dbReference type="EMBL" id="JAOCAP010000020">
    <property type="protein sequence ID" value="MDH1321159.1"/>
    <property type="molecule type" value="Genomic_DNA"/>
</dbReference>
<comment type="caution">
    <text evidence="1">The sequence shown here is derived from an EMBL/GenBank/DDBJ whole genome shotgun (WGS) entry which is preliminary data.</text>
</comment>
<protein>
    <submittedName>
        <fullName evidence="1">Uncharacterized protein</fullName>
    </submittedName>
</protein>
<evidence type="ECO:0000313" key="1">
    <source>
        <dbReference type="EMBL" id="MDH1321159.1"/>
    </source>
</evidence>